<dbReference type="PANTHER" id="PTHR31744:SF230">
    <property type="entry name" value="NAC DOMAIN-CONTAINING PROTEIN"/>
    <property type="match status" value="1"/>
</dbReference>
<dbReference type="GO" id="GO:0006355">
    <property type="term" value="P:regulation of DNA-templated transcription"/>
    <property type="evidence" value="ECO:0007669"/>
    <property type="project" value="InterPro"/>
</dbReference>
<dbReference type="PROSITE" id="PS51005">
    <property type="entry name" value="NAC"/>
    <property type="match status" value="1"/>
</dbReference>
<organism evidence="7">
    <name type="scientific">Eucalyptus grandis</name>
    <name type="common">Flooded gum</name>
    <dbReference type="NCBI Taxonomy" id="71139"/>
    <lineage>
        <taxon>Eukaryota</taxon>
        <taxon>Viridiplantae</taxon>
        <taxon>Streptophyta</taxon>
        <taxon>Embryophyta</taxon>
        <taxon>Tracheophyta</taxon>
        <taxon>Spermatophyta</taxon>
        <taxon>Magnoliopsida</taxon>
        <taxon>eudicotyledons</taxon>
        <taxon>Gunneridae</taxon>
        <taxon>Pentapetalae</taxon>
        <taxon>rosids</taxon>
        <taxon>malvids</taxon>
        <taxon>Myrtales</taxon>
        <taxon>Myrtaceae</taxon>
        <taxon>Myrtoideae</taxon>
        <taxon>Eucalypteae</taxon>
        <taxon>Eucalyptus</taxon>
    </lineage>
</organism>
<dbReference type="FunFam" id="2.170.150.80:FF:000003">
    <property type="entry name" value="NAC domain-containing protein"/>
    <property type="match status" value="1"/>
</dbReference>
<evidence type="ECO:0000256" key="3">
    <source>
        <dbReference type="ARBA" id="ARBA00023125"/>
    </source>
</evidence>
<evidence type="ECO:0000256" key="5">
    <source>
        <dbReference type="ARBA" id="ARBA00023242"/>
    </source>
</evidence>
<dbReference type="InterPro" id="IPR036093">
    <property type="entry name" value="NAC_dom_sf"/>
</dbReference>
<dbReference type="Gramene" id="KCW90829">
    <property type="protein sequence ID" value="KCW90829"/>
    <property type="gene ID" value="EUGRSUZ_A02887"/>
</dbReference>
<dbReference type="SUPFAM" id="SSF101941">
    <property type="entry name" value="NAC domain"/>
    <property type="match status" value="1"/>
</dbReference>
<dbReference type="GO" id="GO:0003677">
    <property type="term" value="F:DNA binding"/>
    <property type="evidence" value="ECO:0007669"/>
    <property type="project" value="UniProtKB-KW"/>
</dbReference>
<evidence type="ECO:0000313" key="7">
    <source>
        <dbReference type="EMBL" id="KCW90830.1"/>
    </source>
</evidence>
<comment type="subcellular location">
    <subcellularLocation>
        <location evidence="1">Nucleus</location>
    </subcellularLocation>
</comment>
<gene>
    <name evidence="7" type="ORF">EUGRSUZ_A02887</name>
</gene>
<dbReference type="AlphaFoldDB" id="A0A059DK91"/>
<evidence type="ECO:0000256" key="1">
    <source>
        <dbReference type="ARBA" id="ARBA00004123"/>
    </source>
</evidence>
<dbReference type="Pfam" id="PF02365">
    <property type="entry name" value="NAM"/>
    <property type="match status" value="1"/>
</dbReference>
<evidence type="ECO:0000256" key="4">
    <source>
        <dbReference type="ARBA" id="ARBA00023163"/>
    </source>
</evidence>
<name>A0A059DK91_EUCGR</name>
<dbReference type="OMA" id="AGMRMDT"/>
<dbReference type="GO" id="GO:0005634">
    <property type="term" value="C:nucleus"/>
    <property type="evidence" value="ECO:0007669"/>
    <property type="project" value="UniProtKB-SubCell"/>
</dbReference>
<dbReference type="KEGG" id="egr:104449662"/>
<sequence length="348" mass="40552">MNTFSRVPPGFRFHPTDEELVDYYLRKKITSRRIDLDVIKDVDLYKIEPWDLQELCCIGTEDQNEWYFFSHKDKKYPTGTRTNRATAAGFWKATGRDKAIYSKHDLIGMRKTLVFYKGRAPNGQKSDWIMHEYRLETDENGTGQEEGWVVCRVFKKRMTTVRKMTEHGSPCWYDDQSSFMPDLDSPKQISHPNYAYHHVPYACKKELDFQYQVPQEHFLQLPLLEIPKMLNSSVAPLVGLHMNHAISTMQSSSAITEEEHIEKTNNSSAQLADQLTDWRVLDKFVASQLSQEDAPEKHNYSNENHIFIPNIDMNIVVRKLDKQEAEVIMPENNTSSMHASNSPIELWK</sequence>
<dbReference type="EMBL" id="KK198753">
    <property type="protein sequence ID" value="KCW90829.1"/>
    <property type="molecule type" value="Genomic_DNA"/>
</dbReference>
<feature type="domain" description="NAC" evidence="6">
    <location>
        <begin position="7"/>
        <end position="156"/>
    </location>
</feature>
<dbReference type="InterPro" id="IPR003441">
    <property type="entry name" value="NAC-dom"/>
</dbReference>
<dbReference type="EMBL" id="KK198753">
    <property type="protein sequence ID" value="KCW90830.1"/>
    <property type="molecule type" value="Genomic_DNA"/>
</dbReference>
<dbReference type="STRING" id="71139.A0A059DK91"/>
<dbReference type="Gene3D" id="2.170.150.80">
    <property type="entry name" value="NAC domain"/>
    <property type="match status" value="1"/>
</dbReference>
<dbReference type="eggNOG" id="ENOG502QT6P">
    <property type="taxonomic scope" value="Eukaryota"/>
</dbReference>
<keyword evidence="4" id="KW-0804">Transcription</keyword>
<reference evidence="7" key="1">
    <citation type="submission" date="2013-07" db="EMBL/GenBank/DDBJ databases">
        <title>The genome of Eucalyptus grandis.</title>
        <authorList>
            <person name="Schmutz J."/>
            <person name="Hayes R."/>
            <person name="Myburg A."/>
            <person name="Tuskan G."/>
            <person name="Grattapaglia D."/>
            <person name="Rokhsar D.S."/>
        </authorList>
    </citation>
    <scope>NUCLEOTIDE SEQUENCE</scope>
    <source>
        <tissue evidence="7">Leaf extractions</tissue>
    </source>
</reference>
<evidence type="ECO:0000259" key="6">
    <source>
        <dbReference type="PROSITE" id="PS51005"/>
    </source>
</evidence>
<keyword evidence="5" id="KW-0539">Nucleus</keyword>
<keyword evidence="2" id="KW-0805">Transcription regulation</keyword>
<evidence type="ECO:0000256" key="2">
    <source>
        <dbReference type="ARBA" id="ARBA00023015"/>
    </source>
</evidence>
<proteinExistence type="predicted"/>
<dbReference type="PANTHER" id="PTHR31744">
    <property type="entry name" value="PROTEIN CUP-SHAPED COTYLEDON 2-RELATED"/>
    <property type="match status" value="1"/>
</dbReference>
<dbReference type="Gramene" id="KCW90830">
    <property type="protein sequence ID" value="KCW90830"/>
    <property type="gene ID" value="EUGRSUZ_A02887"/>
</dbReference>
<protein>
    <recommendedName>
        <fullName evidence="6">NAC domain-containing protein</fullName>
    </recommendedName>
</protein>
<accession>A0A059DK91</accession>
<keyword evidence="3" id="KW-0238">DNA-binding</keyword>
<dbReference type="OrthoDB" id="1919458at2759"/>